<protein>
    <recommendedName>
        <fullName evidence="4">PGF-CTERM sorting domain-containing protein</fullName>
    </recommendedName>
</protein>
<evidence type="ECO:0000313" key="3">
    <source>
        <dbReference type="Proteomes" id="UP000037747"/>
    </source>
</evidence>
<feature type="compositionally biased region" description="Gly residues" evidence="1">
    <location>
        <begin position="324"/>
        <end position="338"/>
    </location>
</feature>
<evidence type="ECO:0008006" key="4">
    <source>
        <dbReference type="Google" id="ProtNLM"/>
    </source>
</evidence>
<dbReference type="OrthoDB" id="331651at2157"/>
<evidence type="ECO:0000256" key="1">
    <source>
        <dbReference type="SAM" id="MobiDB-lite"/>
    </source>
</evidence>
<evidence type="ECO:0000313" key="2">
    <source>
        <dbReference type="EMBL" id="KOX96334.1"/>
    </source>
</evidence>
<gene>
    <name evidence="2" type="ORF">AMR74_12375</name>
</gene>
<dbReference type="STRING" id="1765655.AMR74_12375"/>
<dbReference type="EMBL" id="LIST01000004">
    <property type="protein sequence ID" value="KOX96334.1"/>
    <property type="molecule type" value="Genomic_DNA"/>
</dbReference>
<organism evidence="2 3">
    <name type="scientific">Halorubrum tropicale</name>
    <dbReference type="NCBI Taxonomy" id="1765655"/>
    <lineage>
        <taxon>Archaea</taxon>
        <taxon>Methanobacteriati</taxon>
        <taxon>Methanobacteriota</taxon>
        <taxon>Stenosarchaea group</taxon>
        <taxon>Halobacteria</taxon>
        <taxon>Halobacteriales</taxon>
        <taxon>Haloferacaceae</taxon>
        <taxon>Halorubrum</taxon>
    </lineage>
</organism>
<name>A0A0N0UAG5_9EURY</name>
<feature type="compositionally biased region" description="Low complexity" evidence="1">
    <location>
        <begin position="383"/>
        <end position="392"/>
    </location>
</feature>
<dbReference type="PATRIC" id="fig|1705389.3.peg.4025"/>
<sequence length="505" mass="48585">MTTNKTGPTPVTINTYASTESPSDFVTAGTGIGVESVNGDSGSLTPGTYDLTLRSEHGTEVANDTATVTVEPRSTNNLTAYTTQAVDRGDFENATAVREAIADGTLTEATTATANDTVVYAVNATGLTGLAATANGSLERGADLDRLDGLEFGVQPTATDASNGSDGGGIGHTPNESAVHLDRNGLYLVVAGDRAFGTETIPDPGETFEVAFRVDDDRLRRTAADDRHRVTTGLTYVADPAAEETSVESTADSTQTTASVATGSSGQPGAPTTSNTGGASTDGGSAGGGSAGSGSAGGGSAGSGSTDGGSTGGGSAGSSSITGGSPGTGSADGSGGSVGSDDATATDAGGNNGPDGPTGSDLGRPSRPPGVGVSIAPGASEIPPAAGPAELSGPGGLEPGPDGSAAANSRPENGRPGDGENGPSSDTETGDGGGATSAAPGDSGEFRESSVSGEPPSDEADASDLGYDDAPIRSTAYDLPGFGPAASLAAVAGASLLARRRGSGA</sequence>
<proteinExistence type="predicted"/>
<feature type="compositionally biased region" description="Gly residues" evidence="1">
    <location>
        <begin position="280"/>
        <end position="316"/>
    </location>
</feature>
<comment type="caution">
    <text evidence="2">The sequence shown here is derived from an EMBL/GenBank/DDBJ whole genome shotgun (WGS) entry which is preliminary data.</text>
</comment>
<feature type="region of interest" description="Disordered" evidence="1">
    <location>
        <begin position="235"/>
        <end position="483"/>
    </location>
</feature>
<reference evidence="2 3" key="1">
    <citation type="submission" date="2015-08" db="EMBL/GenBank/DDBJ databases">
        <title>Genomes of Isolates from Cabo Rojo, PR.</title>
        <authorList>
            <person name="Sanchez-Nieves R.L."/>
            <person name="Montalvo-Rodriguez R."/>
        </authorList>
    </citation>
    <scope>NUCLEOTIDE SEQUENCE [LARGE SCALE GENOMIC DNA]</scope>
    <source>
        <strain evidence="2 3">5</strain>
    </source>
</reference>
<keyword evidence="3" id="KW-1185">Reference proteome</keyword>
<dbReference type="Proteomes" id="UP000037747">
    <property type="component" value="Unassembled WGS sequence"/>
</dbReference>
<dbReference type="AlphaFoldDB" id="A0A0N0UAG5"/>
<feature type="compositionally biased region" description="Polar residues" evidence="1">
    <location>
        <begin position="247"/>
        <end position="271"/>
    </location>
</feature>
<accession>A0A0N0UAG5</accession>